<feature type="domain" description="Opine dehydrogenase" evidence="1">
    <location>
        <begin position="137"/>
        <end position="284"/>
    </location>
</feature>
<dbReference type="Pfam" id="PF02317">
    <property type="entry name" value="Octopine_DH"/>
    <property type="match status" value="1"/>
</dbReference>
<dbReference type="GO" id="GO:0016491">
    <property type="term" value="F:oxidoreductase activity"/>
    <property type="evidence" value="ECO:0007669"/>
    <property type="project" value="InterPro"/>
</dbReference>
<proteinExistence type="predicted"/>
<protein>
    <recommendedName>
        <fullName evidence="1">Opine dehydrogenase domain-containing protein</fullName>
    </recommendedName>
</protein>
<dbReference type="Gene3D" id="3.40.50.720">
    <property type="entry name" value="NAD(P)-binding Rossmann-like Domain"/>
    <property type="match status" value="1"/>
</dbReference>
<sequence>MARGIVEGLVPIDVLTTDVAEAVRGADLIMLVVPSVAHETYAQALAPLLDGSQPIFVNPGHTGGGLHFVHELRRAGYRRPVRTCETVTLTYITRMEGPATVNIYSYTKRLRFATLPGRDCGELFALMKPLYPEIVAASSVLETALANINAVFHSPGMIMNAGWIQHTGGDFLFYREGITDAVGRVTAAVDAERMAIARALGVPAVSFLQLFYDAGLTTEGALKSGDISRACIESAPNQKIKSPGSLDHRYVHEDVGYGLVPMAALARVAGVPTPTMDALIQLAGLSLGIDYAKDGLTLDKLGLAGQSVAELLANIESGV</sequence>
<dbReference type="PANTHER" id="PTHR38015:SF1">
    <property type="entry name" value="OPINE DEHYDROGENASE DOMAIN-CONTAINING PROTEIN"/>
    <property type="match status" value="1"/>
</dbReference>
<dbReference type="OrthoDB" id="6135265at2"/>
<dbReference type="InterPro" id="IPR008927">
    <property type="entry name" value="6-PGluconate_DH-like_C_sf"/>
</dbReference>
<dbReference type="InterPro" id="IPR051729">
    <property type="entry name" value="Opine/Lysopine_DH"/>
</dbReference>
<name>A0A327KW98_9BRAD</name>
<reference evidence="2 3" key="1">
    <citation type="submission" date="2017-07" db="EMBL/GenBank/DDBJ databases">
        <title>Draft Genome Sequences of Select Purple Nonsulfur Bacteria.</title>
        <authorList>
            <person name="Lasarre B."/>
            <person name="Mckinlay J.B."/>
        </authorList>
    </citation>
    <scope>NUCLEOTIDE SEQUENCE [LARGE SCALE GENOMIC DNA]</scope>
    <source>
        <strain evidence="2 3">DSM 5909</strain>
    </source>
</reference>
<gene>
    <name evidence="2" type="ORF">CH341_15675</name>
</gene>
<dbReference type="Gene3D" id="1.10.1040.10">
    <property type="entry name" value="N-(1-d-carboxylethyl)-l-norvaline Dehydrogenase, domain 2"/>
    <property type="match status" value="1"/>
</dbReference>
<dbReference type="InterPro" id="IPR013328">
    <property type="entry name" value="6PGD_dom2"/>
</dbReference>
<organism evidence="2 3">
    <name type="scientific">Rhodoplanes roseus</name>
    <dbReference type="NCBI Taxonomy" id="29409"/>
    <lineage>
        <taxon>Bacteria</taxon>
        <taxon>Pseudomonadati</taxon>
        <taxon>Pseudomonadota</taxon>
        <taxon>Alphaproteobacteria</taxon>
        <taxon>Hyphomicrobiales</taxon>
        <taxon>Nitrobacteraceae</taxon>
        <taxon>Rhodoplanes</taxon>
    </lineage>
</organism>
<dbReference type="PANTHER" id="PTHR38015">
    <property type="entry name" value="BLR6086 PROTEIN"/>
    <property type="match status" value="1"/>
</dbReference>
<evidence type="ECO:0000313" key="3">
    <source>
        <dbReference type="Proteomes" id="UP000249130"/>
    </source>
</evidence>
<dbReference type="SUPFAM" id="SSF51735">
    <property type="entry name" value="NAD(P)-binding Rossmann-fold domains"/>
    <property type="match status" value="1"/>
</dbReference>
<keyword evidence="3" id="KW-1185">Reference proteome</keyword>
<dbReference type="InterPro" id="IPR036291">
    <property type="entry name" value="NAD(P)-bd_dom_sf"/>
</dbReference>
<evidence type="ECO:0000259" key="1">
    <source>
        <dbReference type="Pfam" id="PF02317"/>
    </source>
</evidence>
<dbReference type="EMBL" id="NPEX01000102">
    <property type="protein sequence ID" value="RAI43170.1"/>
    <property type="molecule type" value="Genomic_DNA"/>
</dbReference>
<dbReference type="InterPro" id="IPR003421">
    <property type="entry name" value="Opine_DH"/>
</dbReference>
<dbReference type="SUPFAM" id="SSF48179">
    <property type="entry name" value="6-phosphogluconate dehydrogenase C-terminal domain-like"/>
    <property type="match status" value="1"/>
</dbReference>
<dbReference type="AlphaFoldDB" id="A0A327KW98"/>
<comment type="caution">
    <text evidence="2">The sequence shown here is derived from an EMBL/GenBank/DDBJ whole genome shotgun (WGS) entry which is preliminary data.</text>
</comment>
<dbReference type="Proteomes" id="UP000249130">
    <property type="component" value="Unassembled WGS sequence"/>
</dbReference>
<accession>A0A327KW98</accession>
<evidence type="ECO:0000313" key="2">
    <source>
        <dbReference type="EMBL" id="RAI43170.1"/>
    </source>
</evidence>